<organism evidence="1 2">
    <name type="scientific">Ruminococcus bicirculans</name>
    <name type="common">ex Wegman et al. 2014</name>
    <dbReference type="NCBI Taxonomy" id="1160721"/>
    <lineage>
        <taxon>Bacteria</taxon>
        <taxon>Bacillati</taxon>
        <taxon>Bacillota</taxon>
        <taxon>Clostridia</taxon>
        <taxon>Eubacteriales</taxon>
        <taxon>Oscillospiraceae</taxon>
        <taxon>Ruminococcus</taxon>
    </lineage>
</organism>
<reference evidence="1" key="1">
    <citation type="submission" date="2023-01" db="EMBL/GenBank/DDBJ databases">
        <title>Human gut microbiome strain richness.</title>
        <authorList>
            <person name="Chen-Liaw A."/>
        </authorList>
    </citation>
    <scope>NUCLEOTIDE SEQUENCE</scope>
    <source>
        <strain evidence="1">D43st1_D9_D43t1_170807</strain>
    </source>
</reference>
<proteinExistence type="predicted"/>
<sequence length="180" mass="21145">MNEIKLRPGEEFVYNGIRFICLDIIDGNYLAITAECWWKKRFNNEYKDGCNNWEKSTLRRFLNEDVLKEYFDTKQLIKQTSDLIADNGDKAYGTCEDYITLLNCDQYRKYRDYVPLFEECMWSLTPWRCGTNYDHAVRYVTPTGAISYGYADNSYGVAPVCLFKADNLILRRQAQLIPAE</sequence>
<dbReference type="Proteomes" id="UP001213042">
    <property type="component" value="Unassembled WGS sequence"/>
</dbReference>
<dbReference type="RefSeq" id="WP_195221760.1">
    <property type="nucleotide sequence ID" value="NZ_JADMWL010000028.1"/>
</dbReference>
<accession>A0AAW6EKZ7</accession>
<comment type="caution">
    <text evidence="1">The sequence shown here is derived from an EMBL/GenBank/DDBJ whole genome shotgun (WGS) entry which is preliminary data.</text>
</comment>
<evidence type="ECO:0000313" key="2">
    <source>
        <dbReference type="Proteomes" id="UP001213042"/>
    </source>
</evidence>
<evidence type="ECO:0000313" key="1">
    <source>
        <dbReference type="EMBL" id="MDB8751326.1"/>
    </source>
</evidence>
<dbReference type="AlphaFoldDB" id="A0AAW6EKZ7"/>
<protein>
    <submittedName>
        <fullName evidence="1">Uncharacterized protein</fullName>
    </submittedName>
</protein>
<gene>
    <name evidence="1" type="ORF">PNW00_12835</name>
</gene>
<dbReference type="EMBL" id="JAQMLU010000029">
    <property type="protein sequence ID" value="MDB8751326.1"/>
    <property type="molecule type" value="Genomic_DNA"/>
</dbReference>
<name>A0AAW6EKZ7_9FIRM</name>